<dbReference type="Proteomes" id="UP000532373">
    <property type="component" value="Unassembled WGS sequence"/>
</dbReference>
<dbReference type="InterPro" id="IPR006153">
    <property type="entry name" value="Cation/H_exchanger_TM"/>
</dbReference>
<keyword evidence="4" id="KW-0633">Potassium transport</keyword>
<evidence type="ECO:0000256" key="1">
    <source>
        <dbReference type="ARBA" id="ARBA00004127"/>
    </source>
</evidence>
<keyword evidence="8" id="KW-0406">Ion transport</keyword>
<evidence type="ECO:0000256" key="2">
    <source>
        <dbReference type="ARBA" id="ARBA00022448"/>
    </source>
</evidence>
<proteinExistence type="predicted"/>
<evidence type="ECO:0000256" key="7">
    <source>
        <dbReference type="ARBA" id="ARBA00022989"/>
    </source>
</evidence>
<feature type="transmembrane region" description="Helical" evidence="11">
    <location>
        <begin position="35"/>
        <end position="54"/>
    </location>
</feature>
<dbReference type="GO" id="GO:1902600">
    <property type="term" value="P:proton transmembrane transport"/>
    <property type="evidence" value="ECO:0007669"/>
    <property type="project" value="InterPro"/>
</dbReference>
<keyword evidence="9 11" id="KW-0472">Membrane</keyword>
<dbReference type="GO" id="GO:0005886">
    <property type="term" value="C:plasma membrane"/>
    <property type="evidence" value="ECO:0007669"/>
    <property type="project" value="TreeGrafter"/>
</dbReference>
<dbReference type="GO" id="GO:0006813">
    <property type="term" value="P:potassium ion transport"/>
    <property type="evidence" value="ECO:0007669"/>
    <property type="project" value="UniProtKB-KW"/>
</dbReference>
<dbReference type="SUPFAM" id="SSF51735">
    <property type="entry name" value="NAD(P)-binding Rossmann-fold domains"/>
    <property type="match status" value="1"/>
</dbReference>
<reference evidence="13 14" key="1">
    <citation type="submission" date="2020-08" db="EMBL/GenBank/DDBJ databases">
        <title>Genomic Encyclopedia of Type Strains, Phase IV (KMG-IV): sequencing the most valuable type-strain genomes for metagenomic binning, comparative biology and taxonomic classification.</title>
        <authorList>
            <person name="Goeker M."/>
        </authorList>
    </citation>
    <scope>NUCLEOTIDE SEQUENCE [LARGE SCALE GENOMIC DNA]</scope>
    <source>
        <strain evidence="13 14">DSM 17454</strain>
    </source>
</reference>
<feature type="transmembrane region" description="Helical" evidence="11">
    <location>
        <begin position="163"/>
        <end position="185"/>
    </location>
</feature>
<keyword evidence="2" id="KW-0813">Transport</keyword>
<feature type="transmembrane region" description="Helical" evidence="11">
    <location>
        <begin position="373"/>
        <end position="390"/>
    </location>
</feature>
<feature type="transmembrane region" description="Helical" evidence="11">
    <location>
        <begin position="248"/>
        <end position="268"/>
    </location>
</feature>
<comment type="caution">
    <text evidence="13">The sequence shown here is derived from an EMBL/GenBank/DDBJ whole genome shotgun (WGS) entry which is preliminary data.</text>
</comment>
<protein>
    <submittedName>
        <fullName evidence="13">CPA2 family monovalent cation:H+ antiporter-2</fullName>
    </submittedName>
</protein>
<feature type="compositionally biased region" description="Basic and acidic residues" evidence="10">
    <location>
        <begin position="577"/>
        <end position="586"/>
    </location>
</feature>
<dbReference type="PROSITE" id="PS51201">
    <property type="entry name" value="RCK_N"/>
    <property type="match status" value="1"/>
</dbReference>
<evidence type="ECO:0000256" key="3">
    <source>
        <dbReference type="ARBA" id="ARBA00022449"/>
    </source>
</evidence>
<evidence type="ECO:0000256" key="6">
    <source>
        <dbReference type="ARBA" id="ARBA00022958"/>
    </source>
</evidence>
<evidence type="ECO:0000256" key="10">
    <source>
        <dbReference type="SAM" id="MobiDB-lite"/>
    </source>
</evidence>
<feature type="domain" description="RCK N-terminal" evidence="12">
    <location>
        <begin position="418"/>
        <end position="535"/>
    </location>
</feature>
<evidence type="ECO:0000259" key="12">
    <source>
        <dbReference type="PROSITE" id="PS51201"/>
    </source>
</evidence>
<keyword evidence="6" id="KW-0630">Potassium</keyword>
<feature type="transmembrane region" description="Helical" evidence="11">
    <location>
        <begin position="131"/>
        <end position="151"/>
    </location>
</feature>
<dbReference type="Pfam" id="PF02254">
    <property type="entry name" value="TrkA_N"/>
    <property type="match status" value="1"/>
</dbReference>
<feature type="transmembrane region" description="Helical" evidence="11">
    <location>
        <begin position="280"/>
        <end position="299"/>
    </location>
</feature>
<keyword evidence="5 11" id="KW-0812">Transmembrane</keyword>
<feature type="transmembrane region" description="Helical" evidence="11">
    <location>
        <begin position="311"/>
        <end position="331"/>
    </location>
</feature>
<dbReference type="FunFam" id="3.40.50.720:FF:000036">
    <property type="entry name" value="Glutathione-regulated potassium-efflux system protein KefB"/>
    <property type="match status" value="1"/>
</dbReference>
<feature type="transmembrane region" description="Helical" evidence="11">
    <location>
        <begin position="74"/>
        <end position="92"/>
    </location>
</feature>
<dbReference type="Pfam" id="PF00999">
    <property type="entry name" value="Na_H_Exchanger"/>
    <property type="match status" value="1"/>
</dbReference>
<feature type="transmembrane region" description="Helical" evidence="11">
    <location>
        <begin position="191"/>
        <end position="214"/>
    </location>
</feature>
<evidence type="ECO:0000256" key="11">
    <source>
        <dbReference type="SAM" id="Phobius"/>
    </source>
</evidence>
<keyword evidence="7 11" id="KW-1133">Transmembrane helix</keyword>
<dbReference type="InterPro" id="IPR003148">
    <property type="entry name" value="RCK_N"/>
</dbReference>
<dbReference type="AlphaFoldDB" id="A0A8E1WH48"/>
<sequence>MTDGESFLAYKNLLLFLVTAGVVVPLFMRLRISPVLGFLTAGVILGPFGLGALAQDVPWLSAISIADAEQIAGPAEFGVAFLLFMMGLELSWERLMRMHKLIFGLGLAQVVASSIILGLVAFALGQTPLSALILGSSLALSSTALVLPSLAERKKLNSAVGRTAFAVLLFQDIAVAPLLISVALLDVRNGAVGMGALYTIIPAIASLGGLVILGRLVLRPLFKLVAATSSNELFLAACLLIVVGTGLVSVASGLSMSLGAFVAGLLLAETEYRRQVEVAIQPFQGLLLGLFFVAVGARLDLTQLLDYPLPVIGSVFAIIAIKSLVLLPIALSFGLSQHLAREIALVLSPAGEFTLVLIGTAMVAGIVPAPAGATAMLATTLSMFAIPLLVRVSERLSSRGASEEASLAALAPAVTDRAERVIIAGFGRVGDLVGQMLTRHKAPYLTVDNNAALVARERSRGAMIYYGDATQVELLRRCGIASARALVVTMDKPAAVEAVVAAARAERPDLVIVARARDPEHAAKLYDIGVTDAVPETMEASLQLSEALLVNIGVPAGSAIASIHEKRDEFRRLLQRPDKSGKERMGIRLSSRKWRTGRP</sequence>
<dbReference type="InterPro" id="IPR038770">
    <property type="entry name" value="Na+/solute_symporter_sf"/>
</dbReference>
<dbReference type="RefSeq" id="WP_184771622.1">
    <property type="nucleotide sequence ID" value="NZ_JACHGI010000012.1"/>
</dbReference>
<dbReference type="EMBL" id="JACHGI010000012">
    <property type="protein sequence ID" value="MBB6468811.1"/>
    <property type="molecule type" value="Genomic_DNA"/>
</dbReference>
<comment type="subcellular location">
    <subcellularLocation>
        <location evidence="1">Endomembrane system</location>
        <topology evidence="1">Multi-pass membrane protein</topology>
    </subcellularLocation>
</comment>
<evidence type="ECO:0000313" key="13">
    <source>
        <dbReference type="EMBL" id="MBB6468811.1"/>
    </source>
</evidence>
<dbReference type="GO" id="GO:0015297">
    <property type="term" value="F:antiporter activity"/>
    <property type="evidence" value="ECO:0007669"/>
    <property type="project" value="UniProtKB-KW"/>
</dbReference>
<evidence type="ECO:0000256" key="5">
    <source>
        <dbReference type="ARBA" id="ARBA00022692"/>
    </source>
</evidence>
<dbReference type="Gene3D" id="3.40.50.720">
    <property type="entry name" value="NAD(P)-binding Rossmann-like Domain"/>
    <property type="match status" value="1"/>
</dbReference>
<evidence type="ECO:0000256" key="4">
    <source>
        <dbReference type="ARBA" id="ARBA00022538"/>
    </source>
</evidence>
<gene>
    <name evidence="13" type="ORF">HNQ96_004698</name>
</gene>
<dbReference type="PANTHER" id="PTHR46157">
    <property type="entry name" value="K(+) EFFLUX ANTIPORTER 3, CHLOROPLASTIC"/>
    <property type="match status" value="1"/>
</dbReference>
<dbReference type="PANTHER" id="PTHR46157:SF4">
    <property type="entry name" value="K(+) EFFLUX ANTIPORTER 3, CHLOROPLASTIC"/>
    <property type="match status" value="1"/>
</dbReference>
<accession>A0A8E1WH48</accession>
<feature type="transmembrane region" description="Helical" evidence="11">
    <location>
        <begin position="101"/>
        <end position="125"/>
    </location>
</feature>
<evidence type="ECO:0000256" key="9">
    <source>
        <dbReference type="ARBA" id="ARBA00023136"/>
    </source>
</evidence>
<feature type="compositionally biased region" description="Basic residues" evidence="10">
    <location>
        <begin position="590"/>
        <end position="599"/>
    </location>
</feature>
<dbReference type="GO" id="GO:0012505">
    <property type="term" value="C:endomembrane system"/>
    <property type="evidence" value="ECO:0007669"/>
    <property type="project" value="UniProtKB-SubCell"/>
</dbReference>
<feature type="region of interest" description="Disordered" evidence="10">
    <location>
        <begin position="577"/>
        <end position="599"/>
    </location>
</feature>
<dbReference type="Gene3D" id="1.20.1530.20">
    <property type="match status" value="1"/>
</dbReference>
<evidence type="ECO:0000313" key="14">
    <source>
        <dbReference type="Proteomes" id="UP000532373"/>
    </source>
</evidence>
<feature type="transmembrane region" description="Helical" evidence="11">
    <location>
        <begin position="12"/>
        <end position="28"/>
    </location>
</feature>
<name>A0A8E1WH48_9HYPH</name>
<keyword evidence="3" id="KW-0050">Antiport</keyword>
<feature type="transmembrane region" description="Helical" evidence="11">
    <location>
        <begin position="343"/>
        <end position="367"/>
    </location>
</feature>
<dbReference type="InterPro" id="IPR036291">
    <property type="entry name" value="NAD(P)-bd_dom_sf"/>
</dbReference>
<feature type="transmembrane region" description="Helical" evidence="11">
    <location>
        <begin position="221"/>
        <end position="242"/>
    </location>
</feature>
<organism evidence="13 14">
    <name type="scientific">Aminobacter carboxidus</name>
    <dbReference type="NCBI Taxonomy" id="376165"/>
    <lineage>
        <taxon>Bacteria</taxon>
        <taxon>Pseudomonadati</taxon>
        <taxon>Pseudomonadota</taxon>
        <taxon>Alphaproteobacteria</taxon>
        <taxon>Hyphomicrobiales</taxon>
        <taxon>Phyllobacteriaceae</taxon>
        <taxon>Aminobacter</taxon>
    </lineage>
</organism>
<evidence type="ECO:0000256" key="8">
    <source>
        <dbReference type="ARBA" id="ARBA00023065"/>
    </source>
</evidence>